<dbReference type="AlphaFoldDB" id="A0A7Y3VYG8"/>
<accession>A0A7Y3VYG8</accession>
<reference evidence="2 3" key="1">
    <citation type="submission" date="2020-05" db="EMBL/GenBank/DDBJ databases">
        <title>Draft genome of Flavobacterium sp. IMCC34852.</title>
        <authorList>
            <person name="Song J."/>
            <person name="Cho J.-C."/>
        </authorList>
    </citation>
    <scope>NUCLEOTIDE SEQUENCE [LARGE SCALE GENOMIC DNA]</scope>
    <source>
        <strain evidence="2 3">IMCC34852</strain>
    </source>
</reference>
<proteinExistence type="predicted"/>
<evidence type="ECO:0000256" key="1">
    <source>
        <dbReference type="SAM" id="SignalP"/>
    </source>
</evidence>
<gene>
    <name evidence="2" type="ORF">HKT18_05530</name>
</gene>
<evidence type="ECO:0000313" key="3">
    <source>
        <dbReference type="Proteomes" id="UP000536509"/>
    </source>
</evidence>
<evidence type="ECO:0000313" key="2">
    <source>
        <dbReference type="EMBL" id="NNT71674.1"/>
    </source>
</evidence>
<keyword evidence="1" id="KW-0732">Signal</keyword>
<organism evidence="2 3">
    <name type="scientific">Flavobacterium rivulicola</name>
    <dbReference type="NCBI Taxonomy" id="2732161"/>
    <lineage>
        <taxon>Bacteria</taxon>
        <taxon>Pseudomonadati</taxon>
        <taxon>Bacteroidota</taxon>
        <taxon>Flavobacteriia</taxon>
        <taxon>Flavobacteriales</taxon>
        <taxon>Flavobacteriaceae</taxon>
        <taxon>Flavobacterium</taxon>
    </lineage>
</organism>
<dbReference type="Proteomes" id="UP000536509">
    <property type="component" value="Unassembled WGS sequence"/>
</dbReference>
<comment type="caution">
    <text evidence="2">The sequence shown here is derived from an EMBL/GenBank/DDBJ whole genome shotgun (WGS) entry which is preliminary data.</text>
</comment>
<keyword evidence="3" id="KW-1185">Reference proteome</keyword>
<feature type="signal peptide" evidence="1">
    <location>
        <begin position="1"/>
        <end position="20"/>
    </location>
</feature>
<feature type="chain" id="PRO_5030996614" evidence="1">
    <location>
        <begin position="21"/>
        <end position="184"/>
    </location>
</feature>
<dbReference type="EMBL" id="JABEVX010000002">
    <property type="protein sequence ID" value="NNT71674.1"/>
    <property type="molecule type" value="Genomic_DNA"/>
</dbReference>
<protein>
    <submittedName>
        <fullName evidence="2">Uncharacterized protein</fullName>
    </submittedName>
</protein>
<sequence length="184" mass="20887">MKKIITILLIALLTSISSYAQDVKKEIEKEKTKMDVFASKTGTIIKFTDYNLNRIKTSYASSEARIRKISSGTSSTYFFQIVKSGQYSNSTASIEYSDLLEVIKALSSLKNEVEKDITANPDYLENKFTTVDGFKVGYLISKGKVTWYIQLEKYGSDNTLFIDKVETIEASFEEAKNKMEELKK</sequence>
<name>A0A7Y3VYG8_9FLAO</name>
<dbReference type="RefSeq" id="WP_171221856.1">
    <property type="nucleotide sequence ID" value="NZ_CP121446.1"/>
</dbReference>